<dbReference type="Proteomes" id="UP000268093">
    <property type="component" value="Unassembled WGS sequence"/>
</dbReference>
<evidence type="ECO:0000256" key="8">
    <source>
        <dbReference type="ARBA" id="ARBA00022989"/>
    </source>
</evidence>
<evidence type="ECO:0000256" key="1">
    <source>
        <dbReference type="ARBA" id="ARBA00004163"/>
    </source>
</evidence>
<evidence type="ECO:0000256" key="4">
    <source>
        <dbReference type="ARBA" id="ARBA00022692"/>
    </source>
</evidence>
<name>A0A433A2Q4_9FUNG</name>
<dbReference type="OrthoDB" id="4506189at2759"/>
<evidence type="ECO:0000256" key="11">
    <source>
        <dbReference type="SAM" id="Phobius"/>
    </source>
</evidence>
<dbReference type="GO" id="GO:0005484">
    <property type="term" value="F:SNAP receptor activity"/>
    <property type="evidence" value="ECO:0007669"/>
    <property type="project" value="TreeGrafter"/>
</dbReference>
<keyword evidence="9 11" id="KW-0472">Membrane</keyword>
<evidence type="ECO:0000256" key="3">
    <source>
        <dbReference type="ARBA" id="ARBA00022448"/>
    </source>
</evidence>
<feature type="transmembrane region" description="Helical" evidence="11">
    <location>
        <begin position="267"/>
        <end position="290"/>
    </location>
</feature>
<evidence type="ECO:0000256" key="7">
    <source>
        <dbReference type="ARBA" id="ARBA00022927"/>
    </source>
</evidence>
<protein>
    <submittedName>
        <fullName evidence="12">Vesicle transport protein</fullName>
    </submittedName>
</protein>
<evidence type="ECO:0000313" key="12">
    <source>
        <dbReference type="EMBL" id="RUO96961.1"/>
    </source>
</evidence>
<dbReference type="InterPro" id="IPR019150">
    <property type="entry name" value="Vesicle_transport_protein_Use1"/>
</dbReference>
<dbReference type="EMBL" id="RBNI01019020">
    <property type="protein sequence ID" value="RUO96961.1"/>
    <property type="molecule type" value="Genomic_DNA"/>
</dbReference>
<accession>A0A433A2Q4</accession>
<dbReference type="GO" id="GO:0006890">
    <property type="term" value="P:retrograde vesicle-mediated transport, Golgi to endoplasmic reticulum"/>
    <property type="evidence" value="ECO:0007669"/>
    <property type="project" value="TreeGrafter"/>
</dbReference>
<dbReference type="GO" id="GO:0015031">
    <property type="term" value="P:protein transport"/>
    <property type="evidence" value="ECO:0007669"/>
    <property type="project" value="UniProtKB-KW"/>
</dbReference>
<dbReference type="PANTHER" id="PTHR13050:SF7">
    <property type="entry name" value="VESICLE TRANSPORT PROTEIN USE1"/>
    <property type="match status" value="1"/>
</dbReference>
<evidence type="ECO:0000256" key="9">
    <source>
        <dbReference type="ARBA" id="ARBA00023136"/>
    </source>
</evidence>
<dbReference type="GO" id="GO:0031201">
    <property type="term" value="C:SNARE complex"/>
    <property type="evidence" value="ECO:0007669"/>
    <property type="project" value="TreeGrafter"/>
</dbReference>
<dbReference type="Pfam" id="PF09753">
    <property type="entry name" value="Use1"/>
    <property type="match status" value="1"/>
</dbReference>
<dbReference type="CDD" id="cd15860">
    <property type="entry name" value="SNARE_USE1"/>
    <property type="match status" value="1"/>
</dbReference>
<keyword evidence="4 11" id="KW-0812">Transmembrane</keyword>
<dbReference type="GO" id="GO:0005789">
    <property type="term" value="C:endoplasmic reticulum membrane"/>
    <property type="evidence" value="ECO:0007669"/>
    <property type="project" value="UniProtKB-SubCell"/>
</dbReference>
<organism evidence="12 13">
    <name type="scientific">Jimgerdemannia flammicorona</name>
    <dbReference type="NCBI Taxonomy" id="994334"/>
    <lineage>
        <taxon>Eukaryota</taxon>
        <taxon>Fungi</taxon>
        <taxon>Fungi incertae sedis</taxon>
        <taxon>Mucoromycota</taxon>
        <taxon>Mucoromycotina</taxon>
        <taxon>Endogonomycetes</taxon>
        <taxon>Endogonales</taxon>
        <taxon>Endogonaceae</taxon>
        <taxon>Jimgerdemannia</taxon>
    </lineage>
</organism>
<proteinExistence type="inferred from homology"/>
<evidence type="ECO:0000313" key="13">
    <source>
        <dbReference type="Proteomes" id="UP000268093"/>
    </source>
</evidence>
<feature type="compositionally biased region" description="Basic and acidic residues" evidence="10">
    <location>
        <begin position="93"/>
        <end position="112"/>
    </location>
</feature>
<sequence length="294" mass="33422">MLTTKSEVNLRRLLRRCEHSLTDTNGLLQPAERAKFAINVRYLEKLRDQVAKENGAFDKTSIAEYTHKIQRLSTLTEEFKPVPPVEPVFPDTHQTHKDAEQDRAPRRREELVQAHIRSQSSDVNEDDEKTLNSSPLPATTLTFAIGLRKPPTPTHYSPPLYPIRTYLTHPRFFLSQLSSLHFDDPDSVANVEAVLQSHRQQQEELTNRMLLSAQRLKMNSATTGDIIKKDNDIILATQDVMGSNLTQLRKANQRLDAHSARSSSTSIMTWLAVGLVCMLFVVSFIVIRLFPKAK</sequence>
<keyword evidence="6" id="KW-0931">ER-Golgi transport</keyword>
<evidence type="ECO:0000256" key="6">
    <source>
        <dbReference type="ARBA" id="ARBA00022892"/>
    </source>
</evidence>
<comment type="subcellular location">
    <subcellularLocation>
        <location evidence="1">Endoplasmic reticulum membrane</location>
        <topology evidence="1">Single-pass type IV membrane protein</topology>
    </subcellularLocation>
</comment>
<dbReference type="AlphaFoldDB" id="A0A433A2Q4"/>
<evidence type="ECO:0000256" key="2">
    <source>
        <dbReference type="ARBA" id="ARBA00007891"/>
    </source>
</evidence>
<keyword evidence="3" id="KW-0813">Transport</keyword>
<gene>
    <name evidence="12" type="ORF">BC936DRAFT_141201</name>
</gene>
<keyword evidence="7" id="KW-0653">Protein transport</keyword>
<dbReference type="PANTHER" id="PTHR13050">
    <property type="entry name" value="USE1-LIKE PROTEIN"/>
    <property type="match status" value="1"/>
</dbReference>
<feature type="region of interest" description="Disordered" evidence="10">
    <location>
        <begin position="80"/>
        <end position="135"/>
    </location>
</feature>
<keyword evidence="13" id="KW-1185">Reference proteome</keyword>
<reference evidence="12 13" key="1">
    <citation type="journal article" date="2018" name="New Phytol.">
        <title>Phylogenomics of Endogonaceae and evolution of mycorrhizas within Mucoromycota.</title>
        <authorList>
            <person name="Chang Y."/>
            <person name="Desiro A."/>
            <person name="Na H."/>
            <person name="Sandor L."/>
            <person name="Lipzen A."/>
            <person name="Clum A."/>
            <person name="Barry K."/>
            <person name="Grigoriev I.V."/>
            <person name="Martin F.M."/>
            <person name="Stajich J.E."/>
            <person name="Smith M.E."/>
            <person name="Bonito G."/>
            <person name="Spatafora J.W."/>
        </authorList>
    </citation>
    <scope>NUCLEOTIDE SEQUENCE [LARGE SCALE GENOMIC DNA]</scope>
    <source>
        <strain evidence="12 13">GMNB39</strain>
    </source>
</reference>
<comment type="caution">
    <text evidence="12">The sequence shown here is derived from an EMBL/GenBank/DDBJ whole genome shotgun (WGS) entry which is preliminary data.</text>
</comment>
<keyword evidence="5" id="KW-0256">Endoplasmic reticulum</keyword>
<keyword evidence="8 11" id="KW-1133">Transmembrane helix</keyword>
<evidence type="ECO:0000256" key="5">
    <source>
        <dbReference type="ARBA" id="ARBA00022824"/>
    </source>
</evidence>
<evidence type="ECO:0000256" key="10">
    <source>
        <dbReference type="SAM" id="MobiDB-lite"/>
    </source>
</evidence>
<comment type="similarity">
    <text evidence="2">Belongs to the USE1 family.</text>
</comment>